<feature type="domain" description="G-patch" evidence="1">
    <location>
        <begin position="76"/>
        <end position="114"/>
    </location>
</feature>
<name>A0ABS8W1N4_DATST</name>
<proteinExistence type="predicted"/>
<evidence type="ECO:0000313" key="3">
    <source>
        <dbReference type="Proteomes" id="UP000823775"/>
    </source>
</evidence>
<sequence length="188" mass="20798">MSQYISAAHIAIPSTQYVPPVYVAAPQPFTTPNPIMPHSEVDPYEEMEKEAGPKIDENMAREIRNLKDAFKSIQEMLKNGFEPGRGLGVNLNGITEPIQLPGQKYTFGLGYEPNPEEVSLASLKRKSDILLLKPIPSLDQSFAKPIAAQVLDEVAEDNLVEGLKNLFIAEEEAECNMILKECTETPTI</sequence>
<gene>
    <name evidence="2" type="ORF">HAX54_043889</name>
</gene>
<organism evidence="2 3">
    <name type="scientific">Datura stramonium</name>
    <name type="common">Jimsonweed</name>
    <name type="synonym">Common thornapple</name>
    <dbReference type="NCBI Taxonomy" id="4076"/>
    <lineage>
        <taxon>Eukaryota</taxon>
        <taxon>Viridiplantae</taxon>
        <taxon>Streptophyta</taxon>
        <taxon>Embryophyta</taxon>
        <taxon>Tracheophyta</taxon>
        <taxon>Spermatophyta</taxon>
        <taxon>Magnoliopsida</taxon>
        <taxon>eudicotyledons</taxon>
        <taxon>Gunneridae</taxon>
        <taxon>Pentapetalae</taxon>
        <taxon>asterids</taxon>
        <taxon>lamiids</taxon>
        <taxon>Solanales</taxon>
        <taxon>Solanaceae</taxon>
        <taxon>Solanoideae</taxon>
        <taxon>Datureae</taxon>
        <taxon>Datura</taxon>
    </lineage>
</organism>
<dbReference type="PROSITE" id="PS50174">
    <property type="entry name" value="G_PATCH"/>
    <property type="match status" value="1"/>
</dbReference>
<evidence type="ECO:0000259" key="1">
    <source>
        <dbReference type="PROSITE" id="PS50174"/>
    </source>
</evidence>
<comment type="caution">
    <text evidence="2">The sequence shown here is derived from an EMBL/GenBank/DDBJ whole genome shotgun (WGS) entry which is preliminary data.</text>
</comment>
<accession>A0ABS8W1N4</accession>
<protein>
    <recommendedName>
        <fullName evidence="1">G-patch domain-containing protein</fullName>
    </recommendedName>
</protein>
<dbReference type="Pfam" id="PF01585">
    <property type="entry name" value="G-patch"/>
    <property type="match status" value="1"/>
</dbReference>
<dbReference type="EMBL" id="JACEIK010006620">
    <property type="protein sequence ID" value="MCE2055985.1"/>
    <property type="molecule type" value="Genomic_DNA"/>
</dbReference>
<dbReference type="InterPro" id="IPR000467">
    <property type="entry name" value="G_patch_dom"/>
</dbReference>
<keyword evidence="3" id="KW-1185">Reference proteome</keyword>
<reference evidence="2 3" key="1">
    <citation type="journal article" date="2021" name="BMC Genomics">
        <title>Datura genome reveals duplications of psychoactive alkaloid biosynthetic genes and high mutation rate following tissue culture.</title>
        <authorList>
            <person name="Rajewski A."/>
            <person name="Carter-House D."/>
            <person name="Stajich J."/>
            <person name="Litt A."/>
        </authorList>
    </citation>
    <scope>NUCLEOTIDE SEQUENCE [LARGE SCALE GENOMIC DNA]</scope>
    <source>
        <strain evidence="2">AR-01</strain>
    </source>
</reference>
<evidence type="ECO:0000313" key="2">
    <source>
        <dbReference type="EMBL" id="MCE2055985.1"/>
    </source>
</evidence>
<dbReference type="Proteomes" id="UP000823775">
    <property type="component" value="Unassembled WGS sequence"/>
</dbReference>